<dbReference type="InterPro" id="IPR045888">
    <property type="entry name" value="Erv"/>
</dbReference>
<evidence type="ECO:0000256" key="3">
    <source>
        <dbReference type="ARBA" id="ARBA00022692"/>
    </source>
</evidence>
<gene>
    <name evidence="9" type="ORF">PSNMU_V1.4_AUG-EV-PASAV3_0107650</name>
</gene>
<evidence type="ECO:0008006" key="11">
    <source>
        <dbReference type="Google" id="ProtNLM"/>
    </source>
</evidence>
<dbReference type="EMBL" id="CAACVS010000575">
    <property type="protein sequence ID" value="VEU43716.1"/>
    <property type="molecule type" value="Genomic_DNA"/>
</dbReference>
<evidence type="ECO:0000256" key="2">
    <source>
        <dbReference type="ARBA" id="ARBA00005648"/>
    </source>
</evidence>
<dbReference type="PANTHER" id="PTHR10984">
    <property type="entry name" value="ENDOPLASMIC RETICULUM-GOLGI INTERMEDIATE COMPARTMENT PROTEIN"/>
    <property type="match status" value="1"/>
</dbReference>
<evidence type="ECO:0000313" key="10">
    <source>
        <dbReference type="Proteomes" id="UP000291116"/>
    </source>
</evidence>
<keyword evidence="5 6" id="KW-0472">Membrane</keyword>
<organism evidence="9 10">
    <name type="scientific">Pseudo-nitzschia multistriata</name>
    <dbReference type="NCBI Taxonomy" id="183589"/>
    <lineage>
        <taxon>Eukaryota</taxon>
        <taxon>Sar</taxon>
        <taxon>Stramenopiles</taxon>
        <taxon>Ochrophyta</taxon>
        <taxon>Bacillariophyta</taxon>
        <taxon>Bacillariophyceae</taxon>
        <taxon>Bacillariophycidae</taxon>
        <taxon>Bacillariales</taxon>
        <taxon>Bacillariaceae</taxon>
        <taxon>Pseudo-nitzschia</taxon>
    </lineage>
</organism>
<dbReference type="GO" id="GO:0016020">
    <property type="term" value="C:membrane"/>
    <property type="evidence" value="ECO:0007669"/>
    <property type="project" value="UniProtKB-SubCell"/>
</dbReference>
<evidence type="ECO:0000256" key="1">
    <source>
        <dbReference type="ARBA" id="ARBA00004141"/>
    </source>
</evidence>
<dbReference type="InterPro" id="IPR039542">
    <property type="entry name" value="Erv_N"/>
</dbReference>
<dbReference type="GO" id="GO:0030134">
    <property type="term" value="C:COPII-coated ER to Golgi transport vesicle"/>
    <property type="evidence" value="ECO:0007669"/>
    <property type="project" value="TreeGrafter"/>
</dbReference>
<dbReference type="Pfam" id="PF07970">
    <property type="entry name" value="COPIIcoated_ERV"/>
    <property type="match status" value="1"/>
</dbReference>
<dbReference type="OrthoDB" id="270930at2759"/>
<reference evidence="9 10" key="1">
    <citation type="submission" date="2019-01" db="EMBL/GenBank/DDBJ databases">
        <authorList>
            <person name="Ferrante I. M."/>
        </authorList>
    </citation>
    <scope>NUCLEOTIDE SEQUENCE [LARGE SCALE GENOMIC DNA]</scope>
    <source>
        <strain evidence="9 10">B856</strain>
    </source>
</reference>
<comment type="similarity">
    <text evidence="2">Belongs to the ERGIC family.</text>
</comment>
<evidence type="ECO:0000256" key="6">
    <source>
        <dbReference type="SAM" id="Phobius"/>
    </source>
</evidence>
<name>A0A448ZNV6_9STRA</name>
<feature type="domain" description="Endoplasmic reticulum vesicle transporter C-terminal" evidence="7">
    <location>
        <begin position="126"/>
        <end position="344"/>
    </location>
</feature>
<accession>A0A448ZNV6</accession>
<feature type="transmembrane region" description="Helical" evidence="6">
    <location>
        <begin position="322"/>
        <end position="343"/>
    </location>
</feature>
<evidence type="ECO:0000259" key="8">
    <source>
        <dbReference type="Pfam" id="PF13850"/>
    </source>
</evidence>
<keyword evidence="10" id="KW-1185">Reference proteome</keyword>
<proteinExistence type="inferred from homology"/>
<keyword evidence="3 6" id="KW-0812">Transmembrane</keyword>
<dbReference type="Proteomes" id="UP000291116">
    <property type="component" value="Unassembled WGS sequence"/>
</dbReference>
<evidence type="ECO:0000256" key="5">
    <source>
        <dbReference type="ARBA" id="ARBA00023136"/>
    </source>
</evidence>
<keyword evidence="4 6" id="KW-1133">Transmembrane helix</keyword>
<evidence type="ECO:0000313" key="9">
    <source>
        <dbReference type="EMBL" id="VEU43716.1"/>
    </source>
</evidence>
<dbReference type="GO" id="GO:0005783">
    <property type="term" value="C:endoplasmic reticulum"/>
    <property type="evidence" value="ECO:0007669"/>
    <property type="project" value="TreeGrafter"/>
</dbReference>
<evidence type="ECO:0000256" key="4">
    <source>
        <dbReference type="ARBA" id="ARBA00022989"/>
    </source>
</evidence>
<dbReference type="PANTHER" id="PTHR10984:SF25">
    <property type="entry name" value="ENDOPLASMIC RETICULUM-GOLGI INTERMEDIATE COMPARTMENT PROTEIN 3"/>
    <property type="match status" value="1"/>
</dbReference>
<comment type="subcellular location">
    <subcellularLocation>
        <location evidence="1">Membrane</location>
        <topology evidence="1">Multi-pass membrane protein</topology>
    </subcellularLocation>
</comment>
<feature type="domain" description="Endoplasmic reticulum vesicle transporter N-terminal" evidence="8">
    <location>
        <begin position="3"/>
        <end position="51"/>
    </location>
</feature>
<dbReference type="Pfam" id="PF13850">
    <property type="entry name" value="ERGIC_N"/>
    <property type="match status" value="1"/>
</dbReference>
<sequence length="362" mass="40685">MSYNFQTVMTERVHVNATSPTGLDVEFDIDLPQIACSLLNIDANDPSGQTQSLHLDRRHHVWKHRIKVGDSGKIQYVGDRRKLEQGSSLLHEDHLNELLEEMAERHGLSGDDEYHYDDDEVSCGSCYGAADEDECCNTCDDVKRAYKLKGWHLENINDIDQCKHELKTKEGEDEGCNVHGLVALDSGGGSFHLAPGRSFETADQTDITAIFNMLLSTFEQFNVTHTINKIRFGDEFPGNKNQLDGETRVISDGYGMYQYYFKIVPTVVKFQNGTRISTNQYSVTEHLRHVNPGGGRGLPGVFFFYEISPLHVEIVQDYRKGYIAFFTSVCAIVGGVVTTMGLLDQLLYSQIWRGSRGEGLVL</sequence>
<dbReference type="AlphaFoldDB" id="A0A448ZNV6"/>
<evidence type="ECO:0000259" key="7">
    <source>
        <dbReference type="Pfam" id="PF07970"/>
    </source>
</evidence>
<protein>
    <recommendedName>
        <fullName evidence="11">Endoplasmic reticulum vesicle transporter C-terminal domain-containing protein</fullName>
    </recommendedName>
</protein>
<dbReference type="InterPro" id="IPR012936">
    <property type="entry name" value="Erv_C"/>
</dbReference>